<accession>A0ABW0MEC6</accession>
<organism evidence="1 2">
    <name type="scientific">Paraherbaspirillum soli</name>
    <dbReference type="NCBI Taxonomy" id="631222"/>
    <lineage>
        <taxon>Bacteria</taxon>
        <taxon>Pseudomonadati</taxon>
        <taxon>Pseudomonadota</taxon>
        <taxon>Betaproteobacteria</taxon>
        <taxon>Burkholderiales</taxon>
        <taxon>Oxalobacteraceae</taxon>
        <taxon>Paraherbaspirillum</taxon>
    </lineage>
</organism>
<keyword evidence="2" id="KW-1185">Reference proteome</keyword>
<dbReference type="Proteomes" id="UP001596045">
    <property type="component" value="Unassembled WGS sequence"/>
</dbReference>
<comment type="caution">
    <text evidence="1">The sequence shown here is derived from an EMBL/GenBank/DDBJ whole genome shotgun (WGS) entry which is preliminary data.</text>
</comment>
<proteinExistence type="predicted"/>
<dbReference type="RefSeq" id="WP_379000307.1">
    <property type="nucleotide sequence ID" value="NZ_JBHSMT010000030.1"/>
</dbReference>
<name>A0ABW0MEC6_9BURK</name>
<sequence length="114" mass="13053">MFLYLAERQNHGDLASSWPLSNAAFSSEEIPIFDRCKQLPALRNTRDEAAPALKKAAGSVRYRTLGELRNVLREYQPSLAVDYHTHGRAQQKIGRIDEEDDDRTRRIALFIRPA</sequence>
<gene>
    <name evidence="1" type="ORF">ACFPM8_20080</name>
</gene>
<evidence type="ECO:0000313" key="2">
    <source>
        <dbReference type="Proteomes" id="UP001596045"/>
    </source>
</evidence>
<protein>
    <submittedName>
        <fullName evidence="1">Uncharacterized protein</fullName>
    </submittedName>
</protein>
<reference evidence="2" key="1">
    <citation type="journal article" date="2019" name="Int. J. Syst. Evol. Microbiol.">
        <title>The Global Catalogue of Microorganisms (GCM) 10K type strain sequencing project: providing services to taxonomists for standard genome sequencing and annotation.</title>
        <authorList>
            <consortium name="The Broad Institute Genomics Platform"/>
            <consortium name="The Broad Institute Genome Sequencing Center for Infectious Disease"/>
            <person name="Wu L."/>
            <person name="Ma J."/>
        </authorList>
    </citation>
    <scope>NUCLEOTIDE SEQUENCE [LARGE SCALE GENOMIC DNA]</scope>
    <source>
        <strain evidence="2">JCM 17066</strain>
    </source>
</reference>
<evidence type="ECO:0000313" key="1">
    <source>
        <dbReference type="EMBL" id="MFC5476268.1"/>
    </source>
</evidence>
<dbReference type="EMBL" id="JBHSMT010000030">
    <property type="protein sequence ID" value="MFC5476268.1"/>
    <property type="molecule type" value="Genomic_DNA"/>
</dbReference>